<keyword evidence="4" id="KW-0812">Transmembrane</keyword>
<dbReference type="PANTHER" id="PTHR43280:SF10">
    <property type="entry name" value="REGULATORY PROTEIN POCR"/>
    <property type="match status" value="1"/>
</dbReference>
<dbReference type="Proteomes" id="UP001597493">
    <property type="component" value="Unassembled WGS sequence"/>
</dbReference>
<dbReference type="Pfam" id="PF12833">
    <property type="entry name" value="HTH_18"/>
    <property type="match status" value="1"/>
</dbReference>
<dbReference type="PANTHER" id="PTHR43280">
    <property type="entry name" value="ARAC-FAMILY TRANSCRIPTIONAL REGULATOR"/>
    <property type="match status" value="1"/>
</dbReference>
<dbReference type="RefSeq" id="WP_379270619.1">
    <property type="nucleotide sequence ID" value="NZ_JBHUGT010000032.1"/>
</dbReference>
<keyword evidence="4" id="KW-0472">Membrane</keyword>
<dbReference type="InterPro" id="IPR018060">
    <property type="entry name" value="HTH_AraC"/>
</dbReference>
<name>A0ABW5QV21_9BACL</name>
<feature type="transmembrane region" description="Helical" evidence="4">
    <location>
        <begin position="7"/>
        <end position="31"/>
    </location>
</feature>
<dbReference type="SUPFAM" id="SSF46689">
    <property type="entry name" value="Homeodomain-like"/>
    <property type="match status" value="2"/>
</dbReference>
<gene>
    <name evidence="6" type="ORF">ACFSW5_06645</name>
</gene>
<evidence type="ECO:0000313" key="7">
    <source>
        <dbReference type="Proteomes" id="UP001597493"/>
    </source>
</evidence>
<dbReference type="Gene3D" id="1.10.10.60">
    <property type="entry name" value="Homeodomain-like"/>
    <property type="match status" value="2"/>
</dbReference>
<feature type="domain" description="HTH araC/xylS-type" evidence="5">
    <location>
        <begin position="647"/>
        <end position="745"/>
    </location>
</feature>
<keyword evidence="3" id="KW-0804">Transcription</keyword>
<sequence>MKRSKTFYNIFIPILVLGVGLVVSFGSYIYISTIHSVVERVADGKQSLIVQIRNTLEQKIQTIEYAFSTYSTTKSFSDIIHNPLTPRDFEAYRELNTQLNYIATMGLDGGVSYSLISLEKNWKLSGGSLSRLTEEERSALYDNYIEQKSQDLFWVKTEDGIRFVQTLPVFTKNKQAIALSDISLSALNHTLQSEAGMRVYILNKQGELLYAAESGEPGLTDSQLKQIGEQAVLSGGTGEVKLNGDSGGDITAVYAASSYNNWTYVTVLDRQEVTEALKTTRIGLIVMGVLLILLMVVAAYVLALRFAEPIQKIRSKLQHGNQPVASDEVDWIIRSIDSIVSEKESMESFLRSEMPKLETQFIQNLLRGRLSREETDISLKRFGYRWPGSPQYAALLVQLDNYGDRQASDRDVLLLAVNKIAGEIVPPSGRMLPILLDERTQATILVFGEEASEPDIRKQTIGYAKQLIHKAREVAKLSVSIGISRTYDDLLLSKEAAEMGKQALHHRLHLGKESIIFYDDISTVIVVGAALRYPSELEAKLFDAIRLGDELEVSRSLYPFLAEVMKHGKNTMNFEVTLIRFVNNLIQLEQHIGTDVLLTPDHSTLYHRLLDTRNPEEIERMLVQEVIQPMVGSMKEKTNRQFRSISDKIASIVRAEFDRDLSLESISERLHYSPNYLSSIFKKEYGMTFSDYLMNYRLDIARKWLTETDMTIKDIAERLRYQNPQNFIRSFRKKEHVTPGAYRKAMLDR</sequence>
<keyword evidence="4" id="KW-1133">Transmembrane helix</keyword>
<dbReference type="PROSITE" id="PS01124">
    <property type="entry name" value="HTH_ARAC_FAMILY_2"/>
    <property type="match status" value="1"/>
</dbReference>
<keyword evidence="1" id="KW-0805">Transcription regulation</keyword>
<feature type="transmembrane region" description="Helical" evidence="4">
    <location>
        <begin position="282"/>
        <end position="307"/>
    </location>
</feature>
<evidence type="ECO:0000256" key="4">
    <source>
        <dbReference type="SAM" id="Phobius"/>
    </source>
</evidence>
<keyword evidence="7" id="KW-1185">Reference proteome</keyword>
<evidence type="ECO:0000313" key="6">
    <source>
        <dbReference type="EMBL" id="MFD2659945.1"/>
    </source>
</evidence>
<dbReference type="EMBL" id="JBHUMY010000006">
    <property type="protein sequence ID" value="MFD2659945.1"/>
    <property type="molecule type" value="Genomic_DNA"/>
</dbReference>
<keyword evidence="2" id="KW-0238">DNA-binding</keyword>
<dbReference type="InterPro" id="IPR009057">
    <property type="entry name" value="Homeodomain-like_sf"/>
</dbReference>
<dbReference type="Gene3D" id="3.30.450.20">
    <property type="entry name" value="PAS domain"/>
    <property type="match status" value="1"/>
</dbReference>
<comment type="caution">
    <text evidence="6">The sequence shown here is derived from an EMBL/GenBank/DDBJ whole genome shotgun (WGS) entry which is preliminary data.</text>
</comment>
<accession>A0ABW5QV21</accession>
<dbReference type="SMART" id="SM00342">
    <property type="entry name" value="HTH_ARAC"/>
    <property type="match status" value="1"/>
</dbReference>
<protein>
    <submittedName>
        <fullName evidence="6">AraC family transcriptional regulator</fullName>
    </submittedName>
</protein>
<reference evidence="7" key="1">
    <citation type="journal article" date="2019" name="Int. J. Syst. Evol. Microbiol.">
        <title>The Global Catalogue of Microorganisms (GCM) 10K type strain sequencing project: providing services to taxonomists for standard genome sequencing and annotation.</title>
        <authorList>
            <consortium name="The Broad Institute Genomics Platform"/>
            <consortium name="The Broad Institute Genome Sequencing Center for Infectious Disease"/>
            <person name="Wu L."/>
            <person name="Ma J."/>
        </authorList>
    </citation>
    <scope>NUCLEOTIDE SEQUENCE [LARGE SCALE GENOMIC DNA]</scope>
    <source>
        <strain evidence="7">TISTR 1827</strain>
    </source>
</reference>
<evidence type="ECO:0000256" key="1">
    <source>
        <dbReference type="ARBA" id="ARBA00023015"/>
    </source>
</evidence>
<organism evidence="6 7">
    <name type="scientific">Paenibacillus thailandensis</name>
    <dbReference type="NCBI Taxonomy" id="393250"/>
    <lineage>
        <taxon>Bacteria</taxon>
        <taxon>Bacillati</taxon>
        <taxon>Bacillota</taxon>
        <taxon>Bacilli</taxon>
        <taxon>Bacillales</taxon>
        <taxon>Paenibacillaceae</taxon>
        <taxon>Paenibacillus</taxon>
    </lineage>
</organism>
<proteinExistence type="predicted"/>
<evidence type="ECO:0000256" key="2">
    <source>
        <dbReference type="ARBA" id="ARBA00023125"/>
    </source>
</evidence>
<evidence type="ECO:0000259" key="5">
    <source>
        <dbReference type="PROSITE" id="PS01124"/>
    </source>
</evidence>
<evidence type="ECO:0000256" key="3">
    <source>
        <dbReference type="ARBA" id="ARBA00023163"/>
    </source>
</evidence>